<name>A0A2M7PLQ0_9BACT</name>
<reference evidence="4 5" key="2">
    <citation type="submission" date="2017-09" db="EMBL/GenBank/DDBJ databases">
        <title>Depth-based differentiation of microbial function through sediment-hosted aquifers and enrichment of novel symbionts in the deep terrestrial subsurface.</title>
        <authorList>
            <person name="Probst A.J."/>
            <person name="Ladd B."/>
            <person name="Jarett J.K."/>
            <person name="Geller-Mcgrath D.E."/>
            <person name="Sieber C.M."/>
            <person name="Emerson J.B."/>
            <person name="Anantharaman K."/>
            <person name="Thomas B.C."/>
            <person name="Malmstrom R."/>
            <person name="Stieglmeier M."/>
            <person name="Klingl A."/>
            <person name="Woyke T."/>
            <person name="Ryan C.M."/>
            <person name="Banfield J.F."/>
        </authorList>
    </citation>
    <scope>NUCLEOTIDE SEQUENCE [LARGE SCALE GENOMIC DNA]</scope>
    <source>
        <strain evidence="3">CG_4_10_14_3_um_filter_34_13</strain>
    </source>
</reference>
<dbReference type="InterPro" id="IPR043519">
    <property type="entry name" value="NT_sf"/>
</dbReference>
<dbReference type="InterPro" id="IPR041633">
    <property type="entry name" value="Polbeta"/>
</dbReference>
<evidence type="ECO:0000313" key="4">
    <source>
        <dbReference type="Proteomes" id="UP000230646"/>
    </source>
</evidence>
<accession>A0A2M7PLQ0</accession>
<dbReference type="RefSeq" id="WP_406608447.1">
    <property type="nucleotide sequence ID" value="NZ_PFKO01000361.1"/>
</dbReference>
<organism evidence="3 4">
    <name type="scientific">Candidatus Infernicultor aquiphilus</name>
    <dbReference type="NCBI Taxonomy" id="1805029"/>
    <lineage>
        <taxon>Bacteria</taxon>
        <taxon>Pseudomonadati</taxon>
        <taxon>Atribacterota</taxon>
        <taxon>Candidatus Phoenicimicrobiia</taxon>
        <taxon>Candidatus Pheonicimicrobiales</taxon>
        <taxon>Candidatus Phoenicimicrobiaceae</taxon>
        <taxon>Candidatus Infernicultor</taxon>
    </lineage>
</organism>
<reference evidence="2" key="1">
    <citation type="submission" date="2017-09" db="EMBL/GenBank/DDBJ databases">
        <title>Depth-based differentiation of microbial function through sediment-hosted aquifers and enrichment of novel symbionts in the deep terrestrial subsurface.</title>
        <authorList>
            <person name="Probst A.J."/>
            <person name="Ladd B."/>
            <person name="Jarett J.K."/>
            <person name="Geller-Mcgrath D.E."/>
            <person name="Sieber C.M.K."/>
            <person name="Emerson J.B."/>
            <person name="Anantharaman K."/>
            <person name="Thomas B.C."/>
            <person name="Malmstrom R."/>
            <person name="Stieglmeier M."/>
            <person name="Klingl A."/>
            <person name="Woyke T."/>
            <person name="Ryan C.M."/>
            <person name="Banfield J.F."/>
        </authorList>
    </citation>
    <scope>NUCLEOTIDE SEQUENCE</scope>
    <source>
        <strain evidence="2">CG_4_8_14_3_um_filter_34_18</strain>
    </source>
</reference>
<evidence type="ECO:0000313" key="5">
    <source>
        <dbReference type="Proteomes" id="UP000231493"/>
    </source>
</evidence>
<sequence length="60" mass="6748">MEKDISKIEDKLKLVLEKEKGILFGYLFGSVALGKGNLESDIDLNVINLRIQEQKDIGNN</sequence>
<accession>A0A2M7K8Y4</accession>
<gene>
    <name evidence="3" type="ORF">COZ07_09890</name>
    <name evidence="2" type="ORF">COZ58_03385</name>
</gene>
<dbReference type="Proteomes" id="UP000231493">
    <property type="component" value="Unassembled WGS sequence"/>
</dbReference>
<protein>
    <recommendedName>
        <fullName evidence="1">Polymerase beta nucleotidyltransferase domain-containing protein</fullName>
    </recommendedName>
</protein>
<dbReference type="EMBL" id="PFKO01000361">
    <property type="protein sequence ID" value="PIY31272.1"/>
    <property type="molecule type" value="Genomic_DNA"/>
</dbReference>
<dbReference type="Gene3D" id="3.30.460.10">
    <property type="entry name" value="Beta Polymerase, domain 2"/>
    <property type="match status" value="1"/>
</dbReference>
<feature type="domain" description="Polymerase beta nucleotidyltransferase" evidence="1">
    <location>
        <begin position="11"/>
        <end position="47"/>
    </location>
</feature>
<proteinExistence type="predicted"/>
<dbReference type="SUPFAM" id="SSF81301">
    <property type="entry name" value="Nucleotidyltransferase"/>
    <property type="match status" value="1"/>
</dbReference>
<dbReference type="CDD" id="cd05403">
    <property type="entry name" value="NT_KNTase_like"/>
    <property type="match status" value="1"/>
</dbReference>
<evidence type="ECO:0000259" key="1">
    <source>
        <dbReference type="Pfam" id="PF18765"/>
    </source>
</evidence>
<dbReference type="Pfam" id="PF18765">
    <property type="entry name" value="Polbeta"/>
    <property type="match status" value="1"/>
</dbReference>
<evidence type="ECO:0000313" key="3">
    <source>
        <dbReference type="EMBL" id="PIY31272.1"/>
    </source>
</evidence>
<comment type="caution">
    <text evidence="3">The sequence shown here is derived from an EMBL/GenBank/DDBJ whole genome shotgun (WGS) entry which is preliminary data.</text>
</comment>
<dbReference type="AlphaFoldDB" id="A0A2M7PLQ0"/>
<dbReference type="EMBL" id="PFIP01000059">
    <property type="protein sequence ID" value="PIX34601.1"/>
    <property type="molecule type" value="Genomic_DNA"/>
</dbReference>
<evidence type="ECO:0000313" key="2">
    <source>
        <dbReference type="EMBL" id="PIX34601.1"/>
    </source>
</evidence>
<dbReference type="Proteomes" id="UP000230646">
    <property type="component" value="Unassembled WGS sequence"/>
</dbReference>